<proteinExistence type="predicted"/>
<dbReference type="Proteomes" id="UP001519343">
    <property type="component" value="Unassembled WGS sequence"/>
</dbReference>
<dbReference type="Gene3D" id="1.10.260.40">
    <property type="entry name" value="lambda repressor-like DNA-binding domains"/>
    <property type="match status" value="1"/>
</dbReference>
<feature type="domain" description="HTH cro/C1-type" evidence="2">
    <location>
        <begin position="9"/>
        <end position="64"/>
    </location>
</feature>
<dbReference type="PANTHER" id="PTHR46558">
    <property type="entry name" value="TRACRIPTIONAL REGULATORY PROTEIN-RELATED-RELATED"/>
    <property type="match status" value="1"/>
</dbReference>
<organism evidence="3 4">
    <name type="scientific">Ammoniphilus resinae</name>
    <dbReference type="NCBI Taxonomy" id="861532"/>
    <lineage>
        <taxon>Bacteria</taxon>
        <taxon>Bacillati</taxon>
        <taxon>Bacillota</taxon>
        <taxon>Bacilli</taxon>
        <taxon>Bacillales</taxon>
        <taxon>Paenibacillaceae</taxon>
        <taxon>Aneurinibacillus group</taxon>
        <taxon>Ammoniphilus</taxon>
    </lineage>
</organism>
<reference evidence="3 4" key="1">
    <citation type="submission" date="2021-03" db="EMBL/GenBank/DDBJ databases">
        <title>Genomic Encyclopedia of Type Strains, Phase IV (KMG-IV): sequencing the most valuable type-strain genomes for metagenomic binning, comparative biology and taxonomic classification.</title>
        <authorList>
            <person name="Goeker M."/>
        </authorList>
    </citation>
    <scope>NUCLEOTIDE SEQUENCE [LARGE SCALE GENOMIC DNA]</scope>
    <source>
        <strain evidence="3 4">DSM 24738</strain>
    </source>
</reference>
<protein>
    <submittedName>
        <fullName evidence="3">Transcriptional regulator with XRE-family HTH domain</fullName>
    </submittedName>
</protein>
<keyword evidence="1" id="KW-0238">DNA-binding</keyword>
<name>A0ABS4GUU8_9BACL</name>
<evidence type="ECO:0000313" key="3">
    <source>
        <dbReference type="EMBL" id="MBP1934035.1"/>
    </source>
</evidence>
<dbReference type="SUPFAM" id="SSF47413">
    <property type="entry name" value="lambda repressor-like DNA-binding domains"/>
    <property type="match status" value="1"/>
</dbReference>
<evidence type="ECO:0000313" key="4">
    <source>
        <dbReference type="Proteomes" id="UP001519343"/>
    </source>
</evidence>
<dbReference type="PANTHER" id="PTHR46558:SF4">
    <property type="entry name" value="DNA-BIDING PHAGE PROTEIN"/>
    <property type="match status" value="1"/>
</dbReference>
<comment type="caution">
    <text evidence="3">The sequence shown here is derived from an EMBL/GenBank/DDBJ whole genome shotgun (WGS) entry which is preliminary data.</text>
</comment>
<evidence type="ECO:0000259" key="2">
    <source>
        <dbReference type="PROSITE" id="PS50943"/>
    </source>
</evidence>
<accession>A0ABS4GUU8</accession>
<dbReference type="Pfam" id="PF01381">
    <property type="entry name" value="HTH_3"/>
    <property type="match status" value="1"/>
</dbReference>
<evidence type="ECO:0000256" key="1">
    <source>
        <dbReference type="ARBA" id="ARBA00023125"/>
    </source>
</evidence>
<sequence length="109" mass="12634">MSSPLGNELKRLREAKGYTLEEASQQIGITRQYLSMLEKGQRKSASFEIMTRLSQIYQVPMEYLGKFIGSNAQELTENELNTWTQLNKKLEEEIYGNSVNELLTWLKAR</sequence>
<dbReference type="RefSeq" id="WP_209812043.1">
    <property type="nucleotide sequence ID" value="NZ_JAGGKT010000015.1"/>
</dbReference>
<keyword evidence="4" id="KW-1185">Reference proteome</keyword>
<dbReference type="InterPro" id="IPR001387">
    <property type="entry name" value="Cro/C1-type_HTH"/>
</dbReference>
<dbReference type="InterPro" id="IPR010982">
    <property type="entry name" value="Lambda_DNA-bd_dom_sf"/>
</dbReference>
<gene>
    <name evidence="3" type="ORF">J2Z37_004052</name>
</gene>
<dbReference type="CDD" id="cd00093">
    <property type="entry name" value="HTH_XRE"/>
    <property type="match status" value="1"/>
</dbReference>
<dbReference type="PROSITE" id="PS50943">
    <property type="entry name" value="HTH_CROC1"/>
    <property type="match status" value="1"/>
</dbReference>
<dbReference type="SMART" id="SM00530">
    <property type="entry name" value="HTH_XRE"/>
    <property type="match status" value="1"/>
</dbReference>
<dbReference type="EMBL" id="JAGGKT010000015">
    <property type="protein sequence ID" value="MBP1934035.1"/>
    <property type="molecule type" value="Genomic_DNA"/>
</dbReference>